<feature type="compositionally biased region" description="Basic and acidic residues" evidence="3">
    <location>
        <begin position="717"/>
        <end position="733"/>
    </location>
</feature>
<evidence type="ECO:0008006" key="6">
    <source>
        <dbReference type="Google" id="ProtNLM"/>
    </source>
</evidence>
<accession>A0A5J4W2F9</accession>
<evidence type="ECO:0000256" key="3">
    <source>
        <dbReference type="SAM" id="MobiDB-lite"/>
    </source>
</evidence>
<feature type="compositionally biased region" description="Low complexity" evidence="3">
    <location>
        <begin position="773"/>
        <end position="790"/>
    </location>
</feature>
<reference evidence="4 5" key="1">
    <citation type="submission" date="2019-03" db="EMBL/GenBank/DDBJ databases">
        <title>Single cell metagenomics reveals metabolic interactions within the superorganism composed of flagellate Streblomastix strix and complex community of Bacteroidetes bacteria on its surface.</title>
        <authorList>
            <person name="Treitli S.C."/>
            <person name="Kolisko M."/>
            <person name="Husnik F."/>
            <person name="Keeling P."/>
            <person name="Hampl V."/>
        </authorList>
    </citation>
    <scope>NUCLEOTIDE SEQUENCE [LARGE SCALE GENOMIC DNA]</scope>
    <source>
        <strain evidence="4">ST1C</strain>
    </source>
</reference>
<organism evidence="4 5">
    <name type="scientific">Streblomastix strix</name>
    <dbReference type="NCBI Taxonomy" id="222440"/>
    <lineage>
        <taxon>Eukaryota</taxon>
        <taxon>Metamonada</taxon>
        <taxon>Preaxostyla</taxon>
        <taxon>Oxymonadida</taxon>
        <taxon>Streblomastigidae</taxon>
        <taxon>Streblomastix</taxon>
    </lineage>
</organism>
<feature type="coiled-coil region" evidence="2">
    <location>
        <begin position="566"/>
        <end position="597"/>
    </location>
</feature>
<dbReference type="GO" id="GO:0017148">
    <property type="term" value="P:negative regulation of translation"/>
    <property type="evidence" value="ECO:0007669"/>
    <property type="project" value="TreeGrafter"/>
</dbReference>
<dbReference type="PANTHER" id="PTHR12979:SF5">
    <property type="entry name" value="CCR4-NOT TRANSCRIPTION COMPLEX SUBUNIT 10"/>
    <property type="match status" value="1"/>
</dbReference>
<keyword evidence="2" id="KW-0175">Coiled coil</keyword>
<feature type="region of interest" description="Disordered" evidence="3">
    <location>
        <begin position="770"/>
        <end position="800"/>
    </location>
</feature>
<dbReference type="PANTHER" id="PTHR12979">
    <property type="entry name" value="CCR4-NOT TRANSCRIPTION COMPLEX SUBUNIT 10"/>
    <property type="match status" value="1"/>
</dbReference>
<dbReference type="GO" id="GO:0030014">
    <property type="term" value="C:CCR4-NOT complex"/>
    <property type="evidence" value="ECO:0007669"/>
    <property type="project" value="InterPro"/>
</dbReference>
<feature type="compositionally biased region" description="Low complexity" evidence="3">
    <location>
        <begin position="829"/>
        <end position="839"/>
    </location>
</feature>
<dbReference type="EMBL" id="SNRW01003803">
    <property type="protein sequence ID" value="KAA6388892.1"/>
    <property type="molecule type" value="Genomic_DNA"/>
</dbReference>
<feature type="region of interest" description="Disordered" evidence="3">
    <location>
        <begin position="705"/>
        <end position="737"/>
    </location>
</feature>
<dbReference type="Gene3D" id="1.25.40.10">
    <property type="entry name" value="Tetratricopeptide repeat domain"/>
    <property type="match status" value="1"/>
</dbReference>
<dbReference type="InterPro" id="IPR011990">
    <property type="entry name" value="TPR-like_helical_dom_sf"/>
</dbReference>
<sequence length="932" mass="107364">MASAQIKELSSKARYFFEHKRYTDSLHILQSLKIKYAGVMNGRALQSLESNIIITEYLSGSMHPMHQIFDKNFQLLASTKQYFKAKYILLPFYPYFNEIKKTDKGFWLRLNLLFYEIFYSLEDANQCENILSLVKKGLSPQIAFDNERAQFHRHEFHQLVRKERKKIEFNGSDNQDNKSQDETNDEENSIQRLIDTCLKDTRNDRYLEALDKLQKFLVVAPRELRPLILNDIGSSSSSLSKLGVYNLYHKDRRAEILGNCGIVLLSLGHMELAFYCLEEAVLRRPRHALYWLRLGECCIAVCAGEVEVHSMQFGESSVVGGGCFTRGTYGEDNAHLLLPINNSPSTDVFHYSFVDVDRGFNTRDDLVKQGVKVYDGIVPYEVASKEEEEEEKEIYKELERIRLSLKDDEKDKDQNEDNINNTDELYQFPSQKPHHSYSHNPFLCLSSRDAHRLPIGIQHHSRWLFAESVNYPYNPHTNGPLELKEKLDEIQHQKQMENEDQYKQTLTQQSSQQQQQQSSYQSPHSSTHLLPSNIQIAQDVILSGDCSMEFAVVCLENALVLNDMNINLKDNKIKHNQKKLEEKEREKERDMQLINNQYMNNINSNNSDYVPAIISAQQVLTSLHKPLETERFVCRLYLAEAFARIGRVDEAIKQIRLMDAVSANIQNYISYPHGRFVQPIFKRLGRARKLKRIEEANGQISNEKLEKNFELDENEEDKLKEKEIGKESNEGKQEQSNFYSRDFIKKFGKTVDPTELATEIKKLLSQIDTQPHNSNQQSSSSSQIQSNEHNQSGREYVSEMDSPRLKHLDEIDTNTNTQQQQMLTLTSSIPASTTSTAPINSNQTSTTKPRLFDTPPHNRRMQAIGSNPSLVCLELQPTFFVNAAAIHALQGDLKKAAEFASKAQEISPTLPHARLAALYVNMRKRLIEERGD</sequence>
<gene>
    <name evidence="4" type="ORF">EZS28_015580</name>
</gene>
<dbReference type="AlphaFoldDB" id="A0A5J4W2F9"/>
<evidence type="ECO:0000256" key="1">
    <source>
        <dbReference type="ARBA" id="ARBA00010080"/>
    </source>
</evidence>
<feature type="region of interest" description="Disordered" evidence="3">
    <location>
        <begin position="829"/>
        <end position="855"/>
    </location>
</feature>
<evidence type="ECO:0000313" key="5">
    <source>
        <dbReference type="Proteomes" id="UP000324800"/>
    </source>
</evidence>
<evidence type="ECO:0000313" key="4">
    <source>
        <dbReference type="EMBL" id="KAA6388892.1"/>
    </source>
</evidence>
<comment type="similarity">
    <text evidence="1">Belongs to the CNOT10 family.</text>
</comment>
<protein>
    <recommendedName>
        <fullName evidence="6">CCR4-NOT transcription complex subunit 10</fullName>
    </recommendedName>
</protein>
<dbReference type="SMART" id="SM00028">
    <property type="entry name" value="TPR"/>
    <property type="match status" value="2"/>
</dbReference>
<comment type="caution">
    <text evidence="4">The sequence shown here is derived from an EMBL/GenBank/DDBJ whole genome shotgun (WGS) entry which is preliminary data.</text>
</comment>
<proteinExistence type="inferred from homology"/>
<dbReference type="InterPro" id="IPR039740">
    <property type="entry name" value="CNOT10"/>
</dbReference>
<evidence type="ECO:0000256" key="2">
    <source>
        <dbReference type="SAM" id="Coils"/>
    </source>
</evidence>
<dbReference type="InterPro" id="IPR019734">
    <property type="entry name" value="TPR_rpt"/>
</dbReference>
<dbReference type="Proteomes" id="UP000324800">
    <property type="component" value="Unassembled WGS sequence"/>
</dbReference>
<dbReference type="SUPFAM" id="SSF48452">
    <property type="entry name" value="TPR-like"/>
    <property type="match status" value="2"/>
</dbReference>
<name>A0A5J4W2F9_9EUKA</name>
<feature type="region of interest" description="Disordered" evidence="3">
    <location>
        <begin position="496"/>
        <end position="527"/>
    </location>
</feature>
<dbReference type="GO" id="GO:0006402">
    <property type="term" value="P:mRNA catabolic process"/>
    <property type="evidence" value="ECO:0007669"/>
    <property type="project" value="TreeGrafter"/>
</dbReference>
<feature type="compositionally biased region" description="Low complexity" evidence="3">
    <location>
        <begin position="508"/>
        <end position="526"/>
    </location>
</feature>